<dbReference type="Proteomes" id="UP000295172">
    <property type="component" value="Unassembled WGS sequence"/>
</dbReference>
<feature type="transmembrane region" description="Helical" evidence="1">
    <location>
        <begin position="181"/>
        <end position="204"/>
    </location>
</feature>
<dbReference type="EMBL" id="SMKR01000348">
    <property type="protein sequence ID" value="TDD11151.1"/>
    <property type="molecule type" value="Genomic_DNA"/>
</dbReference>
<protein>
    <submittedName>
        <fullName evidence="2">Uncharacterized protein</fullName>
    </submittedName>
</protein>
<evidence type="ECO:0000313" key="2">
    <source>
        <dbReference type="EMBL" id="TDD11151.1"/>
    </source>
</evidence>
<evidence type="ECO:0000313" key="3">
    <source>
        <dbReference type="Proteomes" id="UP000295172"/>
    </source>
</evidence>
<evidence type="ECO:0000256" key="1">
    <source>
        <dbReference type="SAM" id="Phobius"/>
    </source>
</evidence>
<feature type="transmembrane region" description="Helical" evidence="1">
    <location>
        <begin position="82"/>
        <end position="102"/>
    </location>
</feature>
<reference evidence="2 3" key="1">
    <citation type="submission" date="2019-02" db="EMBL/GenBank/DDBJ databases">
        <title>Draft genome sequences of novel Actinobacteria.</title>
        <authorList>
            <person name="Sahin N."/>
            <person name="Ay H."/>
            <person name="Saygin H."/>
        </authorList>
    </citation>
    <scope>NUCLEOTIDE SEQUENCE [LARGE SCALE GENOMIC DNA]</scope>
    <source>
        <strain evidence="2 3">16K104</strain>
    </source>
</reference>
<gene>
    <name evidence="2" type="ORF">E1218_35810</name>
</gene>
<comment type="caution">
    <text evidence="2">The sequence shown here is derived from an EMBL/GenBank/DDBJ whole genome shotgun (WGS) entry which is preliminary data.</text>
</comment>
<feature type="transmembrane region" description="Helical" evidence="1">
    <location>
        <begin position="114"/>
        <end position="133"/>
    </location>
</feature>
<dbReference type="RefSeq" id="WP_132327462.1">
    <property type="nucleotide sequence ID" value="NZ_SMKR01000348.1"/>
</dbReference>
<name>A0A4R4W048_9ACTN</name>
<keyword evidence="3" id="KW-1185">Reference proteome</keyword>
<accession>A0A4R4W048</accession>
<keyword evidence="1" id="KW-0812">Transmembrane</keyword>
<keyword evidence="1" id="KW-0472">Membrane</keyword>
<dbReference type="OrthoDB" id="3819954at2"/>
<organism evidence="2 3">
    <name type="scientific">Kribbella turkmenica</name>
    <dbReference type="NCBI Taxonomy" id="2530375"/>
    <lineage>
        <taxon>Bacteria</taxon>
        <taxon>Bacillati</taxon>
        <taxon>Actinomycetota</taxon>
        <taxon>Actinomycetes</taxon>
        <taxon>Propionibacteriales</taxon>
        <taxon>Kribbellaceae</taxon>
        <taxon>Kribbella</taxon>
    </lineage>
</organism>
<keyword evidence="1" id="KW-1133">Transmembrane helix</keyword>
<dbReference type="AlphaFoldDB" id="A0A4R4W048"/>
<proteinExistence type="predicted"/>
<sequence length="208" mass="21223">MSVVERAAIAPSHGEVVGAWREIMDQASALDLADRIVIAVKLRAKADALAVYEGLARDAEDLARDVRAFAVAVRVQNPLTKVFLAVGLASGMLGFLGLWSFLVVTSTAEMAQTTAALVGVLTAASGVVVVAVVRGAVEAARAAVEELSTHPSTVLLEEVRAAEEHLFGIFGQRVPEPPISAVPLVVLGVAGAAIGLVVAALAGVGTAA</sequence>